<feature type="compositionally biased region" description="Basic and acidic residues" evidence="7">
    <location>
        <begin position="84"/>
        <end position="118"/>
    </location>
</feature>
<keyword evidence="6" id="KW-0175">Coiled coil</keyword>
<dbReference type="InterPro" id="IPR047115">
    <property type="entry name" value="ARSB"/>
</dbReference>
<evidence type="ECO:0000256" key="6">
    <source>
        <dbReference type="SAM" id="Coils"/>
    </source>
</evidence>
<evidence type="ECO:0000256" key="3">
    <source>
        <dbReference type="ARBA" id="ARBA00022801"/>
    </source>
</evidence>
<evidence type="ECO:0000256" key="2">
    <source>
        <dbReference type="ARBA" id="ARBA00022723"/>
    </source>
</evidence>
<evidence type="ECO:0000259" key="8">
    <source>
        <dbReference type="Pfam" id="PF00884"/>
    </source>
</evidence>
<keyword evidence="4" id="KW-0106">Calcium</keyword>
<evidence type="ECO:0000256" key="5">
    <source>
        <dbReference type="ARBA" id="ARBA00023180"/>
    </source>
</evidence>
<dbReference type="PANTHER" id="PTHR10342:SF274">
    <property type="entry name" value="ARYLSULFATASE B"/>
    <property type="match status" value="1"/>
</dbReference>
<evidence type="ECO:0000313" key="9">
    <source>
        <dbReference type="EMBL" id="CAE7410010.1"/>
    </source>
</evidence>
<evidence type="ECO:0000256" key="1">
    <source>
        <dbReference type="ARBA" id="ARBA00008779"/>
    </source>
</evidence>
<sequence>MPAPQPGFHWCQVPTAVFGVASGPQTQASLPAQKGAEAASSWKDSSRWQEQSTPWKSQQSSWGKGWGHSKNYGSSSSWQGSGGNRREKWDKPKGWNKWPKPEQKPAKEQYGRGAAPKEEEPETLLDPVMAGIFGARQQGPPERPDSAFNVAEATEEEVQAAANRKAEREEEGFHSQLWQGAIAKALADPSRPKCARELMREGILRSWWNMSWKDARGMTYQLVEHNNLHPTAQTLGADAEEAARRVREGLGEFMCLVRPRADSVMVQAQTETHTPNLDSLVREGVLLERHYAYRTCSPSRSSLQSGRLPVHVNVLDSTSLNWNPSDNISGFAGIPPGMTGIAEKMKQGGYATHMVGKWHVGMATPSHTPLGKGYDSWLGYLQFSNDYWHQNSPSGVDFCVKKFLDFSLYNATYRAGVNEAIAAELGCNVRARPGQKIEVNATGCNLADPSHCLPSGCYEESMLNEYALKIIRAHDKSLPLFLFYAFHLVHSPMQVPSSYLQQIDDIVAQSAVPRPIPWTENRRLHAAMNLYMDTMVGRVVSALKEQQMYQDTLMIFVSDNGGSVPEPESGNNWPLKGGKYSDWDGGVRTNALVSGGFVPPARRGSKFDGIISVADWYATLSTLAGVSIRDAKAEMVNRYLEENGLPLLPPVDGRPQWENILSGAKGRRDPLHLSETALLWWPMKLVTGIQSFSFHPGPVYPNCTTVSGLGYGPIRPRTQISVFGLSVKITNETQQEELTFASDCGAGCLYNVEQDPSESQDLSREGIYADTLVAMQEKLRDLNRGNFNPNRGGEAVEACLQACALGGVYGPFVDADGFYLGVNLTKAAEESTTAVQLLELNQTADQVRRKAQLERNASQAQAEVLRFITNAAETYGFIIEPPPTSDTCLASTAATTDTAEEPVVPPTRLRQRGSSWGLRRHRLSEPAKLLAEEGVSEATVHFVQLDKSIGHEDL</sequence>
<dbReference type="GO" id="GO:0008484">
    <property type="term" value="F:sulfuric ester hydrolase activity"/>
    <property type="evidence" value="ECO:0007669"/>
    <property type="project" value="InterPro"/>
</dbReference>
<keyword evidence="5" id="KW-0325">Glycoprotein</keyword>
<dbReference type="Gene3D" id="3.40.720.10">
    <property type="entry name" value="Alkaline Phosphatase, subunit A"/>
    <property type="match status" value="1"/>
</dbReference>
<keyword evidence="3" id="KW-0378">Hydrolase</keyword>
<feature type="domain" description="Sulfatase N-terminal" evidence="8">
    <location>
        <begin position="272"/>
        <end position="626"/>
    </location>
</feature>
<dbReference type="OrthoDB" id="103349at2759"/>
<dbReference type="InterPro" id="IPR000917">
    <property type="entry name" value="Sulfatase_N"/>
</dbReference>
<dbReference type="PROSITE" id="PS00149">
    <property type="entry name" value="SULFATASE_2"/>
    <property type="match status" value="1"/>
</dbReference>
<dbReference type="SUPFAM" id="SSF53649">
    <property type="entry name" value="Alkaline phosphatase-like"/>
    <property type="match status" value="1"/>
</dbReference>
<feature type="compositionally biased region" description="Polar residues" evidence="7">
    <location>
        <begin position="48"/>
        <end position="62"/>
    </location>
</feature>
<reference evidence="9" key="1">
    <citation type="submission" date="2021-02" db="EMBL/GenBank/DDBJ databases">
        <authorList>
            <person name="Dougan E. K."/>
            <person name="Rhodes N."/>
            <person name="Thang M."/>
            <person name="Chan C."/>
        </authorList>
    </citation>
    <scope>NUCLEOTIDE SEQUENCE</scope>
</reference>
<dbReference type="InterPro" id="IPR024607">
    <property type="entry name" value="Sulfatase_CS"/>
</dbReference>
<dbReference type="CDD" id="cd16029">
    <property type="entry name" value="4-S"/>
    <property type="match status" value="1"/>
</dbReference>
<keyword evidence="2" id="KW-0479">Metal-binding</keyword>
<feature type="region of interest" description="Disordered" evidence="7">
    <location>
        <begin position="26"/>
        <end position="123"/>
    </location>
</feature>
<protein>
    <submittedName>
        <fullName evidence="9">ARSB protein</fullName>
    </submittedName>
</protein>
<dbReference type="Gene3D" id="3.30.1120.10">
    <property type="match status" value="1"/>
</dbReference>
<dbReference type="PANTHER" id="PTHR10342">
    <property type="entry name" value="ARYLSULFATASE"/>
    <property type="match status" value="1"/>
</dbReference>
<feature type="coiled-coil region" evidence="6">
    <location>
        <begin position="837"/>
        <end position="870"/>
    </location>
</feature>
<proteinExistence type="inferred from homology"/>
<dbReference type="AlphaFoldDB" id="A0A812QYW9"/>
<keyword evidence="10" id="KW-1185">Reference proteome</keyword>
<dbReference type="Pfam" id="PF00884">
    <property type="entry name" value="Sulfatase"/>
    <property type="match status" value="1"/>
</dbReference>
<dbReference type="GO" id="GO:0046872">
    <property type="term" value="F:metal ion binding"/>
    <property type="evidence" value="ECO:0007669"/>
    <property type="project" value="UniProtKB-KW"/>
</dbReference>
<organism evidence="9 10">
    <name type="scientific">Symbiodinium natans</name>
    <dbReference type="NCBI Taxonomy" id="878477"/>
    <lineage>
        <taxon>Eukaryota</taxon>
        <taxon>Sar</taxon>
        <taxon>Alveolata</taxon>
        <taxon>Dinophyceae</taxon>
        <taxon>Suessiales</taxon>
        <taxon>Symbiodiniaceae</taxon>
        <taxon>Symbiodinium</taxon>
    </lineage>
</organism>
<name>A0A812QYW9_9DINO</name>
<dbReference type="Proteomes" id="UP000604046">
    <property type="component" value="Unassembled WGS sequence"/>
</dbReference>
<evidence type="ECO:0000256" key="4">
    <source>
        <dbReference type="ARBA" id="ARBA00022837"/>
    </source>
</evidence>
<dbReference type="InterPro" id="IPR017850">
    <property type="entry name" value="Alkaline_phosphatase_core_sf"/>
</dbReference>
<evidence type="ECO:0000313" key="10">
    <source>
        <dbReference type="Proteomes" id="UP000604046"/>
    </source>
</evidence>
<evidence type="ECO:0000256" key="7">
    <source>
        <dbReference type="SAM" id="MobiDB-lite"/>
    </source>
</evidence>
<comment type="caution">
    <text evidence="9">The sequence shown here is derived from an EMBL/GenBank/DDBJ whole genome shotgun (WGS) entry which is preliminary data.</text>
</comment>
<comment type="similarity">
    <text evidence="1">Belongs to the sulfatase family.</text>
</comment>
<gene>
    <name evidence="9" type="primary">ARSB</name>
    <name evidence="9" type="ORF">SNAT2548_LOCUS22298</name>
</gene>
<dbReference type="EMBL" id="CAJNDS010002283">
    <property type="protein sequence ID" value="CAE7410010.1"/>
    <property type="molecule type" value="Genomic_DNA"/>
</dbReference>
<accession>A0A812QYW9</accession>